<evidence type="ECO:0000313" key="13">
    <source>
        <dbReference type="Proteomes" id="UP000732619"/>
    </source>
</evidence>
<dbReference type="GO" id="GO:0016151">
    <property type="term" value="F:nickel cation binding"/>
    <property type="evidence" value="ECO:0007669"/>
    <property type="project" value="UniProtKB-UniRule"/>
</dbReference>
<dbReference type="NCBIfam" id="NF002169">
    <property type="entry name" value="PRK01002.1"/>
    <property type="match status" value="1"/>
</dbReference>
<dbReference type="InterPro" id="IPR013321">
    <property type="entry name" value="Arc_rbn_hlx_hlx"/>
</dbReference>
<evidence type="ECO:0000313" key="12">
    <source>
        <dbReference type="EMBL" id="MBE6512053.1"/>
    </source>
</evidence>
<dbReference type="AlphaFoldDB" id="A0A8T3VLQ0"/>
<evidence type="ECO:0000256" key="7">
    <source>
        <dbReference type="ARBA" id="ARBA00023163"/>
    </source>
</evidence>
<dbReference type="Pfam" id="PF08753">
    <property type="entry name" value="NikR_C"/>
    <property type="match status" value="1"/>
</dbReference>
<dbReference type="PANTHER" id="PTHR34719">
    <property type="entry name" value="NICKEL-RESPONSIVE REGULATOR"/>
    <property type="match status" value="1"/>
</dbReference>
<dbReference type="GO" id="GO:0003677">
    <property type="term" value="F:DNA binding"/>
    <property type="evidence" value="ECO:0007669"/>
    <property type="project" value="UniProtKB-KW"/>
</dbReference>
<dbReference type="NCBIfam" id="NF003381">
    <property type="entry name" value="PRK04460.1"/>
    <property type="match status" value="1"/>
</dbReference>
<dbReference type="HAMAP" id="MF_00476">
    <property type="entry name" value="NikR"/>
    <property type="match status" value="1"/>
</dbReference>
<feature type="region of interest" description="Disordered" evidence="9">
    <location>
        <begin position="129"/>
        <end position="148"/>
    </location>
</feature>
<dbReference type="EMBL" id="SUTG01000007">
    <property type="protein sequence ID" value="MBE6512053.1"/>
    <property type="molecule type" value="Genomic_DNA"/>
</dbReference>
<evidence type="ECO:0000256" key="4">
    <source>
        <dbReference type="ARBA" id="ARBA00022723"/>
    </source>
</evidence>
<dbReference type="PANTHER" id="PTHR34719:SF2">
    <property type="entry name" value="NICKEL-RESPONSIVE REGULATOR"/>
    <property type="match status" value="1"/>
</dbReference>
<comment type="function">
    <text evidence="1 8">Transcriptional regulator.</text>
</comment>
<keyword evidence="5 8" id="KW-0805">Transcription regulation</keyword>
<evidence type="ECO:0000256" key="3">
    <source>
        <dbReference type="ARBA" id="ARBA00022596"/>
    </source>
</evidence>
<dbReference type="InterPro" id="IPR010985">
    <property type="entry name" value="Ribbon_hlx_hlx"/>
</dbReference>
<dbReference type="InterPro" id="IPR027271">
    <property type="entry name" value="Acetolactate_synth/TF_NikR_C"/>
</dbReference>
<reference evidence="12" key="1">
    <citation type="submission" date="2019-04" db="EMBL/GenBank/DDBJ databases">
        <title>Evolution of Biomass-Degrading Anaerobic Consortia Revealed by Metagenomics.</title>
        <authorList>
            <person name="Peng X."/>
        </authorList>
    </citation>
    <scope>NUCLEOTIDE SEQUENCE</scope>
    <source>
        <strain evidence="12">SIG14</strain>
    </source>
</reference>
<dbReference type="InterPro" id="IPR002145">
    <property type="entry name" value="CopG"/>
</dbReference>
<keyword evidence="6 8" id="KW-0238">DNA-binding</keyword>
<feature type="binding site" evidence="8">
    <location>
        <position position="90"/>
    </location>
    <ligand>
        <name>Ni(2+)</name>
        <dbReference type="ChEBI" id="CHEBI:49786"/>
    </ligand>
</feature>
<evidence type="ECO:0000256" key="5">
    <source>
        <dbReference type="ARBA" id="ARBA00023015"/>
    </source>
</evidence>
<feature type="domain" description="Transcription factor NikR nickel binding C-terminal" evidence="11">
    <location>
        <begin position="54"/>
        <end position="129"/>
    </location>
</feature>
<organism evidence="12 13">
    <name type="scientific">Methanobrevibacter olleyae</name>
    <dbReference type="NCBI Taxonomy" id="294671"/>
    <lineage>
        <taxon>Archaea</taxon>
        <taxon>Methanobacteriati</taxon>
        <taxon>Methanobacteriota</taxon>
        <taxon>Methanomada group</taxon>
        <taxon>Methanobacteria</taxon>
        <taxon>Methanobacteriales</taxon>
        <taxon>Methanobacteriaceae</taxon>
        <taxon>Methanobrevibacter</taxon>
    </lineage>
</organism>
<feature type="compositionally biased region" description="Basic and acidic residues" evidence="9">
    <location>
        <begin position="135"/>
        <end position="148"/>
    </location>
</feature>
<dbReference type="GO" id="GO:0003700">
    <property type="term" value="F:DNA-binding transcription factor activity"/>
    <property type="evidence" value="ECO:0007669"/>
    <property type="project" value="UniProtKB-UniRule"/>
</dbReference>
<evidence type="ECO:0000256" key="9">
    <source>
        <dbReference type="SAM" id="MobiDB-lite"/>
    </source>
</evidence>
<evidence type="ECO:0000256" key="8">
    <source>
        <dbReference type="HAMAP-Rule" id="MF_00476"/>
    </source>
</evidence>
<dbReference type="Gene3D" id="1.10.1220.10">
    <property type="entry name" value="Met repressor-like"/>
    <property type="match status" value="1"/>
</dbReference>
<dbReference type="InterPro" id="IPR050192">
    <property type="entry name" value="CopG/NikR_regulator"/>
</dbReference>
<dbReference type="SUPFAM" id="SSF47598">
    <property type="entry name" value="Ribbon-helix-helix"/>
    <property type="match status" value="1"/>
</dbReference>
<dbReference type="GO" id="GO:0010045">
    <property type="term" value="P:response to nickel cation"/>
    <property type="evidence" value="ECO:0007669"/>
    <property type="project" value="InterPro"/>
</dbReference>
<dbReference type="Pfam" id="PF01402">
    <property type="entry name" value="RHH_1"/>
    <property type="match status" value="1"/>
</dbReference>
<comment type="similarity">
    <text evidence="2 8">Belongs to the transcriptional regulatory CopG/NikR family.</text>
</comment>
<dbReference type="InterPro" id="IPR045865">
    <property type="entry name" value="ACT-like_dom_sf"/>
</dbReference>
<dbReference type="SUPFAM" id="SSF55021">
    <property type="entry name" value="ACT-like"/>
    <property type="match status" value="1"/>
</dbReference>
<feature type="domain" description="Ribbon-helix-helix protein CopG" evidence="10">
    <location>
        <begin position="2"/>
        <end position="43"/>
    </location>
</feature>
<dbReference type="NCBIfam" id="NF002815">
    <property type="entry name" value="PRK02967.1"/>
    <property type="match status" value="1"/>
</dbReference>
<dbReference type="Gene3D" id="3.30.70.1150">
    <property type="entry name" value="ACT-like. Chain A, domain 2"/>
    <property type="match status" value="1"/>
</dbReference>
<gene>
    <name evidence="12" type="primary">nikR</name>
    <name evidence="12" type="ORF">E7Z75_02725</name>
</gene>
<sequence length="148" mass="17362">MMRISMSLPKKLLAEFDEVLKDRGYQSRSKGIRDALSDYILRYQWMNEMEGQRVGVITIIYDHHFTGVMESLADIQHDYRKEINASMHIHMTHKYCMEVIVVNGDVTQIRDLTERMMRLKGVEHVKLTSTANGESLDHDHSHDHDHDH</sequence>
<keyword evidence="3 8" id="KW-0533">Nickel</keyword>
<evidence type="ECO:0000259" key="11">
    <source>
        <dbReference type="Pfam" id="PF08753"/>
    </source>
</evidence>
<dbReference type="InterPro" id="IPR022988">
    <property type="entry name" value="Ni_resp_reg_NikR"/>
</dbReference>
<comment type="cofactor">
    <cofactor evidence="8">
        <name>Ni(2+)</name>
        <dbReference type="ChEBI" id="CHEBI:49786"/>
    </cofactor>
    <text evidence="8">Binds 1 nickel ion per subunit.</text>
</comment>
<evidence type="ECO:0000256" key="1">
    <source>
        <dbReference type="ARBA" id="ARBA00002339"/>
    </source>
</evidence>
<name>A0A8T3VLQ0_METOL</name>
<feature type="binding site" evidence="8">
    <location>
        <position position="96"/>
    </location>
    <ligand>
        <name>Ni(2+)</name>
        <dbReference type="ChEBI" id="CHEBI:49786"/>
    </ligand>
</feature>
<dbReference type="InterPro" id="IPR014864">
    <property type="entry name" value="TF_NikR_Ni-bd_C"/>
</dbReference>
<evidence type="ECO:0000256" key="2">
    <source>
        <dbReference type="ARBA" id="ARBA00008478"/>
    </source>
</evidence>
<accession>A0A8T3VLQ0</accession>
<feature type="binding site" evidence="8">
    <location>
        <position position="88"/>
    </location>
    <ligand>
        <name>Ni(2+)</name>
        <dbReference type="ChEBI" id="CHEBI:49786"/>
    </ligand>
</feature>
<dbReference type="CDD" id="cd22231">
    <property type="entry name" value="RHH_NikR_HicB-like"/>
    <property type="match status" value="1"/>
</dbReference>
<proteinExistence type="inferred from homology"/>
<evidence type="ECO:0000259" key="10">
    <source>
        <dbReference type="Pfam" id="PF01402"/>
    </source>
</evidence>
<dbReference type="Proteomes" id="UP000732619">
    <property type="component" value="Unassembled WGS sequence"/>
</dbReference>
<dbReference type="NCBIfam" id="NF001884">
    <property type="entry name" value="PRK00630.1"/>
    <property type="match status" value="1"/>
</dbReference>
<keyword evidence="7 8" id="KW-0804">Transcription</keyword>
<feature type="binding site" evidence="8">
    <location>
        <position position="77"/>
    </location>
    <ligand>
        <name>Ni(2+)</name>
        <dbReference type="ChEBI" id="CHEBI:49786"/>
    </ligand>
</feature>
<keyword evidence="4 8" id="KW-0479">Metal-binding</keyword>
<comment type="caution">
    <text evidence="12">The sequence shown here is derived from an EMBL/GenBank/DDBJ whole genome shotgun (WGS) entry which is preliminary data.</text>
</comment>
<protein>
    <recommendedName>
        <fullName evidence="8">Putative nickel-responsive regulator</fullName>
    </recommendedName>
</protein>
<evidence type="ECO:0000256" key="6">
    <source>
        <dbReference type="ARBA" id="ARBA00023125"/>
    </source>
</evidence>